<accession>A0ACB9B8Q1</accession>
<comment type="caution">
    <text evidence="1">The sequence shown here is derived from an EMBL/GenBank/DDBJ whole genome shotgun (WGS) entry which is preliminary data.</text>
</comment>
<protein>
    <submittedName>
        <fullName evidence="1">Uncharacterized protein</fullName>
    </submittedName>
</protein>
<dbReference type="Proteomes" id="UP001055879">
    <property type="component" value="Linkage Group LG06"/>
</dbReference>
<name>A0ACB9B8Q1_ARCLA</name>
<evidence type="ECO:0000313" key="2">
    <source>
        <dbReference type="Proteomes" id="UP001055879"/>
    </source>
</evidence>
<sequence>MFIHAKHCCEKGLSVVGYYVIFASAYSSHHHLHLFLPIGFKLFWFTNNALANQETSCSGSHGNIDVVIAKVQARRTDDEIFQSLVHDQASDAKDEGTGQANASTSSGYDWKYNQGHEKALWGGIMGRCCCHILRVRKDQEAINMLRDLENSQNCRPGIQSYNPLPKLCFRTGKLDAWLGLMLDEMIDKHYLSLDLSTYTLLIHGLCRANKCDWASRFFQEMIVKDIRPRYYICSLLLDEIK</sequence>
<gene>
    <name evidence="1" type="ORF">L6452_18988</name>
</gene>
<reference evidence="1 2" key="2">
    <citation type="journal article" date="2022" name="Mol. Ecol. Resour.">
        <title>The genomes of chicory, endive, great burdock and yacon provide insights into Asteraceae paleo-polyploidization history and plant inulin production.</title>
        <authorList>
            <person name="Fan W."/>
            <person name="Wang S."/>
            <person name="Wang H."/>
            <person name="Wang A."/>
            <person name="Jiang F."/>
            <person name="Liu H."/>
            <person name="Zhao H."/>
            <person name="Xu D."/>
            <person name="Zhang Y."/>
        </authorList>
    </citation>
    <scope>NUCLEOTIDE SEQUENCE [LARGE SCALE GENOMIC DNA]</scope>
    <source>
        <strain evidence="2">cv. Niubang</strain>
    </source>
</reference>
<proteinExistence type="predicted"/>
<keyword evidence="2" id="KW-1185">Reference proteome</keyword>
<evidence type="ECO:0000313" key="1">
    <source>
        <dbReference type="EMBL" id="KAI3718136.1"/>
    </source>
</evidence>
<dbReference type="EMBL" id="CM042052">
    <property type="protein sequence ID" value="KAI3718136.1"/>
    <property type="molecule type" value="Genomic_DNA"/>
</dbReference>
<reference evidence="2" key="1">
    <citation type="journal article" date="2022" name="Mol. Ecol. Resour.">
        <title>The genomes of chicory, endive, great burdock and yacon provide insights into Asteraceae palaeo-polyploidization history and plant inulin production.</title>
        <authorList>
            <person name="Fan W."/>
            <person name="Wang S."/>
            <person name="Wang H."/>
            <person name="Wang A."/>
            <person name="Jiang F."/>
            <person name="Liu H."/>
            <person name="Zhao H."/>
            <person name="Xu D."/>
            <person name="Zhang Y."/>
        </authorList>
    </citation>
    <scope>NUCLEOTIDE SEQUENCE [LARGE SCALE GENOMIC DNA]</scope>
    <source>
        <strain evidence="2">cv. Niubang</strain>
    </source>
</reference>
<organism evidence="1 2">
    <name type="scientific">Arctium lappa</name>
    <name type="common">Greater burdock</name>
    <name type="synonym">Lappa major</name>
    <dbReference type="NCBI Taxonomy" id="4217"/>
    <lineage>
        <taxon>Eukaryota</taxon>
        <taxon>Viridiplantae</taxon>
        <taxon>Streptophyta</taxon>
        <taxon>Embryophyta</taxon>
        <taxon>Tracheophyta</taxon>
        <taxon>Spermatophyta</taxon>
        <taxon>Magnoliopsida</taxon>
        <taxon>eudicotyledons</taxon>
        <taxon>Gunneridae</taxon>
        <taxon>Pentapetalae</taxon>
        <taxon>asterids</taxon>
        <taxon>campanulids</taxon>
        <taxon>Asterales</taxon>
        <taxon>Asteraceae</taxon>
        <taxon>Carduoideae</taxon>
        <taxon>Cardueae</taxon>
        <taxon>Arctiinae</taxon>
        <taxon>Arctium</taxon>
    </lineage>
</organism>